<evidence type="ECO:0000259" key="2">
    <source>
        <dbReference type="Pfam" id="PF00586"/>
    </source>
</evidence>
<keyword evidence="1 4" id="KW-0418">Kinase</keyword>
<dbReference type="InterPro" id="IPR036921">
    <property type="entry name" value="PurM-like_N_sf"/>
</dbReference>
<feature type="binding site" evidence="1">
    <location>
        <position position="273"/>
    </location>
    <ligand>
        <name>substrate</name>
    </ligand>
</feature>
<dbReference type="RefSeq" id="WP_119056581.1">
    <property type="nucleotide sequence ID" value="NZ_QWKU01000001.1"/>
</dbReference>
<feature type="binding site" evidence="1">
    <location>
        <position position="61"/>
    </location>
    <ligand>
        <name>substrate</name>
    </ligand>
</feature>
<feature type="binding site" evidence="1">
    <location>
        <position position="83"/>
    </location>
    <ligand>
        <name>Mg(2+)</name>
        <dbReference type="ChEBI" id="CHEBI:18420"/>
        <label>2</label>
    </ligand>
</feature>
<dbReference type="GO" id="GO:0009030">
    <property type="term" value="F:thiamine-phosphate kinase activity"/>
    <property type="evidence" value="ECO:0007669"/>
    <property type="project" value="UniProtKB-EC"/>
</dbReference>
<dbReference type="Pfam" id="PF02769">
    <property type="entry name" value="AIRS_C"/>
    <property type="match status" value="1"/>
</dbReference>
<dbReference type="Proteomes" id="UP000266262">
    <property type="component" value="Unassembled WGS sequence"/>
</dbReference>
<feature type="binding site" evidence="1">
    <location>
        <begin position="130"/>
        <end position="131"/>
    </location>
    <ligand>
        <name>ATP</name>
        <dbReference type="ChEBI" id="CHEBI:30616"/>
    </ligand>
</feature>
<comment type="pathway">
    <text evidence="1">Cofactor biosynthesis; thiamine diphosphate biosynthesis; thiamine diphosphate from thiamine phosphate: step 1/1.</text>
</comment>
<feature type="binding site" evidence="1">
    <location>
        <position position="54"/>
    </location>
    <ligand>
        <name>Mg(2+)</name>
        <dbReference type="ChEBI" id="CHEBI:18420"/>
        <label>1</label>
    </ligand>
</feature>
<feature type="binding site" evidence="1">
    <location>
        <position position="54"/>
    </location>
    <ligand>
        <name>Mg(2+)</name>
        <dbReference type="ChEBI" id="CHEBI:18420"/>
        <label>2</label>
    </ligand>
</feature>
<feature type="domain" description="PurM-like C-terminal" evidence="3">
    <location>
        <begin position="161"/>
        <end position="308"/>
    </location>
</feature>
<feature type="domain" description="PurM-like N-terminal" evidence="2">
    <location>
        <begin position="35"/>
        <end position="149"/>
    </location>
</feature>
<feature type="binding site" evidence="1">
    <location>
        <position position="223"/>
    </location>
    <ligand>
        <name>Mg(2+)</name>
        <dbReference type="ChEBI" id="CHEBI:18420"/>
        <label>5</label>
    </ligand>
</feature>
<feature type="binding site" evidence="1">
    <location>
        <position position="37"/>
    </location>
    <ligand>
        <name>Mg(2+)</name>
        <dbReference type="ChEBI" id="CHEBI:18420"/>
        <label>3</label>
    </ligand>
</feature>
<keyword evidence="1" id="KW-0784">Thiamine biosynthesis</keyword>
<evidence type="ECO:0000259" key="3">
    <source>
        <dbReference type="Pfam" id="PF02769"/>
    </source>
</evidence>
<dbReference type="PANTHER" id="PTHR30270">
    <property type="entry name" value="THIAMINE-MONOPHOSPHATE KINASE"/>
    <property type="match status" value="1"/>
</dbReference>
<keyword evidence="1" id="KW-0067">ATP-binding</keyword>
<dbReference type="SUPFAM" id="SSF56042">
    <property type="entry name" value="PurM C-terminal domain-like"/>
    <property type="match status" value="1"/>
</dbReference>
<sequence length="329" mass="35698">MTKKQTIKDLGEFKSIEKITRDFIYRPELVKVGIGDDGAVVYTRPEMDEIISTDTMVEGVHFTHQTMSAFDVGFKLCASNVSDIAAMGGQPTGLVVSVTVPSDLPVEWLENCYEGIRAACKYYRMNLLGGDMTGSPHGIVLTGTVIGEVPLNTAVTRRQAQVGDVVCVTGTVGDAGAGLEAIYRKWESLFPHIVQKHQRPLPSPNLAMKIRECGASSMNDISDGLSSELYEIAQASQVNMSIVGEQIPLSQETIKLSEKVGVSPIHYALVGGEDYELVFTIKEAKLSLLTQEPIHVIGRVESAGEGVVSLTYQGEKKVLEAKGFCHFKS</sequence>
<keyword evidence="1" id="KW-0547">Nucleotide-binding</keyword>
<protein>
    <recommendedName>
        <fullName evidence="1">Thiamine-monophosphate kinase</fullName>
        <shortName evidence="1">TMP kinase</shortName>
        <shortName evidence="1">Thiamine-phosphate kinase</shortName>
        <ecNumber evidence="1">2.7.4.16</ecNumber>
    </recommendedName>
</protein>
<feature type="binding site" evidence="1">
    <location>
        <position position="53"/>
    </location>
    <ligand>
        <name>Mg(2+)</name>
        <dbReference type="ChEBI" id="CHEBI:18420"/>
        <label>1</label>
    </ligand>
</feature>
<dbReference type="InterPro" id="IPR010918">
    <property type="entry name" value="PurM-like_C_dom"/>
</dbReference>
<dbReference type="EMBL" id="QWKU01000001">
    <property type="protein sequence ID" value="RID94899.1"/>
    <property type="molecule type" value="Genomic_DNA"/>
</dbReference>
<reference evidence="4 5" key="1">
    <citation type="submission" date="2018-08" db="EMBL/GenBank/DDBJ databases">
        <title>Draft genome sequence of Dialister pneumosintes KCOM 1685.</title>
        <authorList>
            <person name="Kook J.-K."/>
            <person name="Park S.-N."/>
            <person name="Lim Y.K."/>
        </authorList>
    </citation>
    <scope>NUCLEOTIDE SEQUENCE [LARGE SCALE GENOMIC DNA]</scope>
    <source>
        <strain evidence="4 5">KCOM 1685</strain>
    </source>
</reference>
<gene>
    <name evidence="1 4" type="primary">thiL</name>
    <name evidence="4" type="ORF">DX915_05355</name>
</gene>
<dbReference type="EC" id="2.7.4.16" evidence="1"/>
<comment type="miscellaneous">
    <text evidence="1">Reaction mechanism of ThiL seems to utilize a direct, inline transfer of the gamma-phosphate of ATP to TMP rather than a phosphorylated enzyme intermediate.</text>
</comment>
<comment type="caution">
    <text evidence="4">The sequence shown here is derived from an EMBL/GenBank/DDBJ whole genome shotgun (WGS) entry which is preliminary data.</text>
</comment>
<comment type="similarity">
    <text evidence="1">Belongs to the thiamine-monophosphate kinase family.</text>
</comment>
<dbReference type="SUPFAM" id="SSF55326">
    <property type="entry name" value="PurM N-terminal domain-like"/>
    <property type="match status" value="1"/>
</dbReference>
<dbReference type="InterPro" id="IPR006283">
    <property type="entry name" value="ThiL-like"/>
</dbReference>
<dbReference type="NCBIfam" id="TIGR01379">
    <property type="entry name" value="thiL"/>
    <property type="match status" value="1"/>
</dbReference>
<dbReference type="InterPro" id="IPR016188">
    <property type="entry name" value="PurM-like_N"/>
</dbReference>
<evidence type="ECO:0000313" key="4">
    <source>
        <dbReference type="EMBL" id="RID94899.1"/>
    </source>
</evidence>
<dbReference type="Gene3D" id="3.90.650.10">
    <property type="entry name" value="PurM-like C-terminal domain"/>
    <property type="match status" value="1"/>
</dbReference>
<organism evidence="4 5">
    <name type="scientific">Dialister pneumosintes</name>
    <dbReference type="NCBI Taxonomy" id="39950"/>
    <lineage>
        <taxon>Bacteria</taxon>
        <taxon>Bacillati</taxon>
        <taxon>Bacillota</taxon>
        <taxon>Negativicutes</taxon>
        <taxon>Veillonellales</taxon>
        <taxon>Veillonellaceae</taxon>
        <taxon>Dialister</taxon>
    </lineage>
</organism>
<dbReference type="HAMAP" id="MF_02128">
    <property type="entry name" value="TMP_kinase"/>
    <property type="match status" value="1"/>
</dbReference>
<feature type="binding site" evidence="1">
    <location>
        <position position="83"/>
    </location>
    <ligand>
        <name>Mg(2+)</name>
        <dbReference type="ChEBI" id="CHEBI:18420"/>
        <label>4</label>
    </ligand>
</feature>
<proteinExistence type="inferred from homology"/>
<keyword evidence="5" id="KW-1185">Reference proteome</keyword>
<feature type="binding site" evidence="1">
    <location>
        <position position="222"/>
    </location>
    <ligand>
        <name>ATP</name>
        <dbReference type="ChEBI" id="CHEBI:30616"/>
    </ligand>
</feature>
<accession>A0ABX9MBD6</accession>
<feature type="binding site" evidence="1">
    <location>
        <position position="220"/>
    </location>
    <ligand>
        <name>Mg(2+)</name>
        <dbReference type="ChEBI" id="CHEBI:18420"/>
        <label>3</label>
    </ligand>
</feature>
<comment type="catalytic activity">
    <reaction evidence="1">
        <text>thiamine phosphate + ATP = thiamine diphosphate + ADP</text>
        <dbReference type="Rhea" id="RHEA:15913"/>
        <dbReference type="ChEBI" id="CHEBI:30616"/>
        <dbReference type="ChEBI" id="CHEBI:37575"/>
        <dbReference type="ChEBI" id="CHEBI:58937"/>
        <dbReference type="ChEBI" id="CHEBI:456216"/>
        <dbReference type="EC" id="2.7.4.16"/>
    </reaction>
</comment>
<evidence type="ECO:0000256" key="1">
    <source>
        <dbReference type="HAMAP-Rule" id="MF_02128"/>
    </source>
</evidence>
<feature type="binding site" evidence="1">
    <location>
        <position position="83"/>
    </location>
    <ligand>
        <name>Mg(2+)</name>
        <dbReference type="ChEBI" id="CHEBI:18420"/>
        <label>3</label>
    </ligand>
</feature>
<keyword evidence="1 4" id="KW-0808">Transferase</keyword>
<feature type="binding site" evidence="1">
    <location>
        <position position="324"/>
    </location>
    <ligand>
        <name>substrate</name>
    </ligand>
</feature>
<name>A0ABX9MBD6_9FIRM</name>
<dbReference type="Gene3D" id="3.30.1330.10">
    <property type="entry name" value="PurM-like, N-terminal domain"/>
    <property type="match status" value="1"/>
</dbReference>
<dbReference type="InterPro" id="IPR036676">
    <property type="entry name" value="PurM-like_C_sf"/>
</dbReference>
<comment type="function">
    <text evidence="1">Catalyzes the ATP-dependent phosphorylation of thiamine-monophosphate (TMP) to form thiamine-pyrophosphate (TPP), the active form of vitamin B1.</text>
</comment>
<feature type="binding site" evidence="1">
    <location>
        <position position="131"/>
    </location>
    <ligand>
        <name>Mg(2+)</name>
        <dbReference type="ChEBI" id="CHEBI:18420"/>
        <label>1</label>
    </ligand>
</feature>
<dbReference type="Pfam" id="PF00586">
    <property type="entry name" value="AIRS"/>
    <property type="match status" value="1"/>
</dbReference>
<feature type="binding site" evidence="1">
    <location>
        <position position="37"/>
    </location>
    <ligand>
        <name>Mg(2+)</name>
        <dbReference type="ChEBI" id="CHEBI:18420"/>
        <label>4</label>
    </ligand>
</feature>
<feature type="binding site" evidence="1">
    <location>
        <position position="113"/>
    </location>
    <ligand>
        <name>ATP</name>
        <dbReference type="ChEBI" id="CHEBI:30616"/>
    </ligand>
</feature>
<dbReference type="PIRSF" id="PIRSF005303">
    <property type="entry name" value="Thiam_monoph_kin"/>
    <property type="match status" value="1"/>
</dbReference>
<keyword evidence="1" id="KW-0479">Metal-binding</keyword>
<evidence type="ECO:0000313" key="5">
    <source>
        <dbReference type="Proteomes" id="UP000266262"/>
    </source>
</evidence>
<dbReference type="CDD" id="cd02194">
    <property type="entry name" value="ThiL"/>
    <property type="match status" value="1"/>
</dbReference>
<dbReference type="PANTHER" id="PTHR30270:SF0">
    <property type="entry name" value="THIAMINE-MONOPHOSPHATE KINASE"/>
    <property type="match status" value="1"/>
</dbReference>
<feature type="binding site" evidence="1">
    <location>
        <position position="157"/>
    </location>
    <ligand>
        <name>ATP</name>
        <dbReference type="ChEBI" id="CHEBI:30616"/>
    </ligand>
</feature>
<feature type="binding site" evidence="1">
    <location>
        <position position="52"/>
    </location>
    <ligand>
        <name>Mg(2+)</name>
        <dbReference type="ChEBI" id="CHEBI:18420"/>
        <label>4</label>
    </ligand>
</feature>
<keyword evidence="1" id="KW-0460">Magnesium</keyword>